<dbReference type="SUPFAM" id="SSF46689">
    <property type="entry name" value="Homeodomain-like"/>
    <property type="match status" value="2"/>
</dbReference>
<dbReference type="InterPro" id="IPR007889">
    <property type="entry name" value="HTH_Psq"/>
</dbReference>
<feature type="region of interest" description="Disordered" evidence="3">
    <location>
        <begin position="257"/>
        <end position="288"/>
    </location>
</feature>
<feature type="compositionally biased region" description="Polar residues" evidence="3">
    <location>
        <begin position="375"/>
        <end position="384"/>
    </location>
</feature>
<keyword evidence="6" id="KW-1185">Reference proteome</keyword>
<evidence type="ECO:0000256" key="1">
    <source>
        <dbReference type="ARBA" id="ARBA00023125"/>
    </source>
</evidence>
<comment type="caution">
    <text evidence="5">The sequence shown here is derived from an EMBL/GenBank/DDBJ whole genome shotgun (WGS) entry which is preliminary data.</text>
</comment>
<feature type="compositionally biased region" description="Low complexity" evidence="3">
    <location>
        <begin position="598"/>
        <end position="609"/>
    </location>
</feature>
<reference evidence="5" key="1">
    <citation type="submission" date="2019-08" db="EMBL/GenBank/DDBJ databases">
        <title>The improved chromosome-level genome for the pearl oyster Pinctada fucata martensii using PacBio sequencing and Hi-C.</title>
        <authorList>
            <person name="Zheng Z."/>
        </authorList>
    </citation>
    <scope>NUCLEOTIDE SEQUENCE</scope>
    <source>
        <strain evidence="5">ZZ-2019</strain>
        <tissue evidence="5">Adductor muscle</tissue>
    </source>
</reference>
<feature type="domain" description="HTH CENPB-type" evidence="4">
    <location>
        <begin position="797"/>
        <end position="868"/>
    </location>
</feature>
<evidence type="ECO:0000256" key="3">
    <source>
        <dbReference type="SAM" id="MobiDB-lite"/>
    </source>
</evidence>
<dbReference type="Proteomes" id="UP001186944">
    <property type="component" value="Unassembled WGS sequence"/>
</dbReference>
<feature type="compositionally biased region" description="Low complexity" evidence="3">
    <location>
        <begin position="501"/>
        <end position="528"/>
    </location>
</feature>
<evidence type="ECO:0000313" key="5">
    <source>
        <dbReference type="EMBL" id="KAK3106678.1"/>
    </source>
</evidence>
<keyword evidence="1" id="KW-0238">DNA-binding</keyword>
<dbReference type="PANTHER" id="PTHR19303:SF73">
    <property type="entry name" value="PROTEIN PDC2"/>
    <property type="match status" value="1"/>
</dbReference>
<dbReference type="InterPro" id="IPR050863">
    <property type="entry name" value="CenT-Element_Derived"/>
</dbReference>
<feature type="region of interest" description="Disordered" evidence="3">
    <location>
        <begin position="1"/>
        <end position="37"/>
    </location>
</feature>
<dbReference type="GO" id="GO:0003677">
    <property type="term" value="F:DNA binding"/>
    <property type="evidence" value="ECO:0007669"/>
    <property type="project" value="UniProtKB-KW"/>
</dbReference>
<feature type="compositionally biased region" description="Polar residues" evidence="3">
    <location>
        <begin position="541"/>
        <end position="557"/>
    </location>
</feature>
<feature type="compositionally biased region" description="Basic and acidic residues" evidence="3">
    <location>
        <begin position="647"/>
        <end position="660"/>
    </location>
</feature>
<dbReference type="PANTHER" id="PTHR19303">
    <property type="entry name" value="TRANSPOSON"/>
    <property type="match status" value="1"/>
</dbReference>
<sequence length="877" mass="95804">MAQHQSQNSEDTELYDPNQIQGGNVSQLTSGVRVPSQSTQGNMIMHQHISVNSKGSYASQRGTVSQGHAAVQGSSQNIQGNLPVHLQGMTNMSQGGLVSQVPTIVGGPYPNISGNAYVPESVPTCTSLQSAYLTNSQGQINSSMVQPMSPRGQLQHNLSRESQDEIRDWLTSRPSFSDRTFQERNMNTYSAYKARKASQKNSPVKAATQERIMVQQTENVMVSTDPYAFHGSQSQGLYQPNPAEINTAGVTVPTHHNPIPPLHHDTPVSTRKKRRPATRKKVTTRTRQHPIAKVHFSDQITTTASAAIETGAVIGQSTRMPMHSPSTSSSSDKSPRVPPLHRSSFTTPVMQSPHPPSVLAPPTSLHHTPGRSRMTDTTPSSTSAPEVDLNWVFTPSPDLTALVNLTEKSDVQQKNAIVAQMSGQPSFEIVSKIAVTGTMVKHFILREKYHGGVRKGYVVEEEEDKADIRTKYQTEVIPPVDYISPSRSTSTVSTGDLGDISSFSSGSIRSNMERSGSSLETTASLSSTVAPPVDTSRGMAVSSTTAESDIVMTTGNTGRDKNVITIAPLPSVTSTSTAPPKGQLKCSTPREDTHKGTPSLSPKQSLPSSVEADHSPQEASTIEKSGSRLFDETHQSSDLFAGTSEASADKGDTEGGKEDPVADEEGGDASGRGKKQKKTVVKRGRGRPRRTTAAAVQEVEVLEEDEADEEEKDKGDNVEEKSTSGSDKVSISCRPKPKKRRTDLTLNERYKVLKLLDQKLTQKEVGLRMVCSQSQVSRVSRNKEKILKLYNSSLNNDRRRQRNSKAPDVEEALLQWYRKNKCDKSLLTAQLLAEKSVELAKKLNYDDFVPSNGWISRWKLKYNLLIQRPQKGKDSED</sequence>
<dbReference type="InterPro" id="IPR006600">
    <property type="entry name" value="HTH_CenpB_DNA-bd_dom"/>
</dbReference>
<feature type="compositionally biased region" description="Polar residues" evidence="3">
    <location>
        <begin position="485"/>
        <end position="494"/>
    </location>
</feature>
<proteinExistence type="predicted"/>
<dbReference type="InterPro" id="IPR009057">
    <property type="entry name" value="Homeodomain-like_sf"/>
</dbReference>
<feature type="compositionally biased region" description="Basic and acidic residues" evidence="3">
    <location>
        <begin position="712"/>
        <end position="722"/>
    </location>
</feature>
<feature type="compositionally biased region" description="Basic residues" evidence="3">
    <location>
        <begin position="270"/>
        <end position="288"/>
    </location>
</feature>
<feature type="compositionally biased region" description="Low complexity" evidence="3">
    <location>
        <begin position="317"/>
        <end position="332"/>
    </location>
</feature>
<feature type="region of interest" description="Disordered" evidence="3">
    <location>
        <begin position="482"/>
        <end position="742"/>
    </location>
</feature>
<dbReference type="SMART" id="SM00674">
    <property type="entry name" value="CENPB"/>
    <property type="match status" value="1"/>
</dbReference>
<gene>
    <name evidence="5" type="ORF">FSP39_024988</name>
</gene>
<feature type="compositionally biased region" description="Basic residues" evidence="3">
    <location>
        <begin position="672"/>
        <end position="690"/>
    </location>
</feature>
<dbReference type="GO" id="GO:0005634">
    <property type="term" value="C:nucleus"/>
    <property type="evidence" value="ECO:0007669"/>
    <property type="project" value="TreeGrafter"/>
</dbReference>
<dbReference type="Pfam" id="PF03221">
    <property type="entry name" value="HTH_Tnp_Tc5"/>
    <property type="match status" value="1"/>
</dbReference>
<evidence type="ECO:0000256" key="2">
    <source>
        <dbReference type="ARBA" id="ARBA00023242"/>
    </source>
</evidence>
<feature type="compositionally biased region" description="Polar residues" evidence="3">
    <location>
        <begin position="18"/>
        <end position="37"/>
    </location>
</feature>
<protein>
    <recommendedName>
        <fullName evidence="4">HTH CENPB-type domain-containing protein</fullName>
    </recommendedName>
</protein>
<feature type="compositionally biased region" description="Acidic residues" evidence="3">
    <location>
        <begin position="700"/>
        <end position="711"/>
    </location>
</feature>
<dbReference type="PROSITE" id="PS51253">
    <property type="entry name" value="HTH_CENPB"/>
    <property type="match status" value="1"/>
</dbReference>
<dbReference type="AlphaFoldDB" id="A0AA88YJB5"/>
<dbReference type="Pfam" id="PF04218">
    <property type="entry name" value="CENP-B_N"/>
    <property type="match status" value="1"/>
</dbReference>
<keyword evidence="2" id="KW-0539">Nucleus</keyword>
<feature type="compositionally biased region" description="Basic and acidic residues" evidence="3">
    <location>
        <begin position="625"/>
        <end position="635"/>
    </location>
</feature>
<evidence type="ECO:0000259" key="4">
    <source>
        <dbReference type="PROSITE" id="PS51253"/>
    </source>
</evidence>
<dbReference type="Gene3D" id="1.10.10.60">
    <property type="entry name" value="Homeodomain-like"/>
    <property type="match status" value="2"/>
</dbReference>
<dbReference type="EMBL" id="VSWD01000003">
    <property type="protein sequence ID" value="KAK3106678.1"/>
    <property type="molecule type" value="Genomic_DNA"/>
</dbReference>
<name>A0AA88YJB5_PINIB</name>
<accession>A0AA88YJB5</accession>
<evidence type="ECO:0000313" key="6">
    <source>
        <dbReference type="Proteomes" id="UP001186944"/>
    </source>
</evidence>
<organism evidence="5 6">
    <name type="scientific">Pinctada imbricata</name>
    <name type="common">Atlantic pearl-oyster</name>
    <name type="synonym">Pinctada martensii</name>
    <dbReference type="NCBI Taxonomy" id="66713"/>
    <lineage>
        <taxon>Eukaryota</taxon>
        <taxon>Metazoa</taxon>
        <taxon>Spiralia</taxon>
        <taxon>Lophotrochozoa</taxon>
        <taxon>Mollusca</taxon>
        <taxon>Bivalvia</taxon>
        <taxon>Autobranchia</taxon>
        <taxon>Pteriomorphia</taxon>
        <taxon>Pterioida</taxon>
        <taxon>Pterioidea</taxon>
        <taxon>Pteriidae</taxon>
        <taxon>Pinctada</taxon>
    </lineage>
</organism>
<feature type="region of interest" description="Disordered" evidence="3">
    <location>
        <begin position="314"/>
        <end position="388"/>
    </location>
</feature>